<sequence>MNAARMSHEEVVGFEARLTELRDDAIEAAKRYPVVADHWMAEARAYRLAISALYAWSGGKYGQTLAEQPGGAR</sequence>
<dbReference type="RefSeq" id="WP_268754676.1">
    <property type="nucleotide sequence ID" value="NZ_CP113836.1"/>
</dbReference>
<gene>
    <name evidence="1" type="ORF">ORV05_26260</name>
</gene>
<dbReference type="Proteomes" id="UP001163203">
    <property type="component" value="Chromosome"/>
</dbReference>
<dbReference type="EMBL" id="CP113836">
    <property type="protein sequence ID" value="WAL64450.1"/>
    <property type="molecule type" value="Genomic_DNA"/>
</dbReference>
<organism evidence="1 2">
    <name type="scientific">Amycolatopsis cynarae</name>
    <dbReference type="NCBI Taxonomy" id="2995223"/>
    <lineage>
        <taxon>Bacteria</taxon>
        <taxon>Bacillati</taxon>
        <taxon>Actinomycetota</taxon>
        <taxon>Actinomycetes</taxon>
        <taxon>Pseudonocardiales</taxon>
        <taxon>Pseudonocardiaceae</taxon>
        <taxon>Amycolatopsis</taxon>
    </lineage>
</organism>
<proteinExistence type="predicted"/>
<keyword evidence="2" id="KW-1185">Reference proteome</keyword>
<evidence type="ECO:0000313" key="2">
    <source>
        <dbReference type="Proteomes" id="UP001163203"/>
    </source>
</evidence>
<evidence type="ECO:0000313" key="1">
    <source>
        <dbReference type="EMBL" id="WAL64450.1"/>
    </source>
</evidence>
<accession>A0ABY7AWR5</accession>
<protein>
    <submittedName>
        <fullName evidence="1">Uncharacterized protein</fullName>
    </submittedName>
</protein>
<reference evidence="1" key="1">
    <citation type="submission" date="2022-11" db="EMBL/GenBank/DDBJ databases">
        <authorList>
            <person name="Mo P."/>
        </authorList>
    </citation>
    <scope>NUCLEOTIDE SEQUENCE</scope>
    <source>
        <strain evidence="1">HUAS 11-8</strain>
    </source>
</reference>
<name>A0ABY7AWR5_9PSEU</name>